<evidence type="ECO:0000313" key="9">
    <source>
        <dbReference type="Proteomes" id="UP000001036"/>
    </source>
</evidence>
<keyword evidence="5 7" id="KW-0326">Glycosidase</keyword>
<dbReference type="OrthoDB" id="9760116at2"/>
<evidence type="ECO:0000256" key="4">
    <source>
        <dbReference type="ARBA" id="ARBA00023277"/>
    </source>
</evidence>
<name>B3PDB2_CELJU</name>
<dbReference type="EC" id="3.2.1.-" evidence="8"/>
<dbReference type="SUPFAM" id="SSF75005">
    <property type="entry name" value="Arabinanase/levansucrase/invertase"/>
    <property type="match status" value="1"/>
</dbReference>
<dbReference type="eggNOG" id="COG3507">
    <property type="taxonomic scope" value="Bacteria"/>
</dbReference>
<keyword evidence="2" id="KW-0624">Polysaccharide degradation</keyword>
<dbReference type="CAZy" id="GH43">
    <property type="family name" value="Glycoside Hydrolase Family 43"/>
</dbReference>
<evidence type="ECO:0000256" key="5">
    <source>
        <dbReference type="ARBA" id="ARBA00023295"/>
    </source>
</evidence>
<evidence type="ECO:0000313" key="8">
    <source>
        <dbReference type="EMBL" id="ACE82692.1"/>
    </source>
</evidence>
<sequence length="375" mass="41744">MPLPLRHCFSFTLLGLLLLGCQDKSAESTPATAAPDATSAGVAPPKVIYDRNKFINQPLVSHIYTADPSAHVFNGRLYIYPSRDIPTDKTPNETGDHFDMRDYHVLSLEKPGDPVVDHGVALTLEDVPWASRQLWAPDATEKDGKYYLYFPAKNKEGIFQIGVALSDSPTGPFNAEPEPIKGSFSIDPAVFKDDDGSYYLYFGGIRGGQLQRWTTGTYSDTDAYPASNQPALSPKIARLSDDMLQFAEVPRDVLLQDEGGTPLLGTDNNRRFFEAAWVHKYNGKYYFSYSTGDTHYIAYGVGDSPYGPFTYKGIVLTPVLGWTTHHSIVEYQGKWYLFYHDAQLSGGETHLRNIKVTELVHHDDGSIQPIVPYSN</sequence>
<proteinExistence type="inferred from homology"/>
<comment type="similarity">
    <text evidence="1 7">Belongs to the glycosyl hydrolase 43 family.</text>
</comment>
<dbReference type="InterPro" id="IPR006710">
    <property type="entry name" value="Glyco_hydro_43"/>
</dbReference>
<accession>B3PDB2</accession>
<dbReference type="InterPro" id="IPR052176">
    <property type="entry name" value="Glycosyl_Hydrlase_43_Enz"/>
</dbReference>
<dbReference type="PROSITE" id="PS51257">
    <property type="entry name" value="PROKAR_LIPOPROTEIN"/>
    <property type="match status" value="1"/>
</dbReference>
<dbReference type="CDD" id="cd18619">
    <property type="entry name" value="GH43_CoXyl43_like"/>
    <property type="match status" value="1"/>
</dbReference>
<dbReference type="GO" id="GO:0045493">
    <property type="term" value="P:xylan catabolic process"/>
    <property type="evidence" value="ECO:0007669"/>
    <property type="project" value="UniProtKB-KW"/>
</dbReference>
<keyword evidence="2" id="KW-0858">Xylan degradation</keyword>
<dbReference type="AlphaFoldDB" id="B3PDB2"/>
<keyword evidence="4" id="KW-0119">Carbohydrate metabolism</keyword>
<protein>
    <submittedName>
        <fullName evidence="8">Beta-xylosidase/alpha-L-arabinfuranosidase, putative, gly43G</fullName>
        <ecNumber evidence="8">3.2.1.-</ecNumber>
    </submittedName>
</protein>
<keyword evidence="3 7" id="KW-0378">Hydrolase</keyword>
<dbReference type="Gene3D" id="2.115.10.20">
    <property type="entry name" value="Glycosyl hydrolase domain, family 43"/>
    <property type="match status" value="1"/>
</dbReference>
<evidence type="ECO:0000256" key="3">
    <source>
        <dbReference type="ARBA" id="ARBA00022801"/>
    </source>
</evidence>
<evidence type="ECO:0000256" key="6">
    <source>
        <dbReference type="PIRSR" id="PIRSR606710-2"/>
    </source>
</evidence>
<gene>
    <name evidence="8" type="primary">gly43G</name>
    <name evidence="8" type="ordered locus">CJA_3070</name>
</gene>
<evidence type="ECO:0000256" key="7">
    <source>
        <dbReference type="RuleBase" id="RU361187"/>
    </source>
</evidence>
<dbReference type="STRING" id="498211.CJA_3070"/>
<dbReference type="Pfam" id="PF04616">
    <property type="entry name" value="Glyco_hydro_43"/>
    <property type="match status" value="1"/>
</dbReference>
<organism evidence="8 9">
    <name type="scientific">Cellvibrio japonicus (strain Ueda107)</name>
    <name type="common">Pseudomonas fluorescens subsp. cellulosa</name>
    <dbReference type="NCBI Taxonomy" id="498211"/>
    <lineage>
        <taxon>Bacteria</taxon>
        <taxon>Pseudomonadati</taxon>
        <taxon>Pseudomonadota</taxon>
        <taxon>Gammaproteobacteria</taxon>
        <taxon>Cellvibrionales</taxon>
        <taxon>Cellvibrionaceae</taxon>
        <taxon>Cellvibrio</taxon>
    </lineage>
</organism>
<dbReference type="PANTHER" id="PTHR43772:SF2">
    <property type="entry name" value="PUTATIVE (AFU_ORTHOLOGUE AFUA_2G04480)-RELATED"/>
    <property type="match status" value="1"/>
</dbReference>
<dbReference type="PANTHER" id="PTHR43772">
    <property type="entry name" value="ENDO-1,4-BETA-XYLANASE"/>
    <property type="match status" value="1"/>
</dbReference>
<evidence type="ECO:0000256" key="1">
    <source>
        <dbReference type="ARBA" id="ARBA00009865"/>
    </source>
</evidence>
<dbReference type="KEGG" id="cja:CJA_3070"/>
<dbReference type="HOGENOM" id="CLU_009397_4_1_6"/>
<dbReference type="GO" id="GO:0004553">
    <property type="term" value="F:hydrolase activity, hydrolyzing O-glycosyl compounds"/>
    <property type="evidence" value="ECO:0007669"/>
    <property type="project" value="InterPro"/>
</dbReference>
<dbReference type="Proteomes" id="UP000001036">
    <property type="component" value="Chromosome"/>
</dbReference>
<reference evidence="8 9" key="1">
    <citation type="journal article" date="2008" name="J. Bacteriol.">
        <title>Insights into plant cell wall degradation from the genome sequence of the soil bacterium Cellvibrio japonicus.</title>
        <authorList>
            <person name="Deboy R.T."/>
            <person name="Mongodin E.F."/>
            <person name="Fouts D.E."/>
            <person name="Tailford L.E."/>
            <person name="Khouri H."/>
            <person name="Emerson J.B."/>
            <person name="Mohamoud Y."/>
            <person name="Watkins K."/>
            <person name="Henrissat B."/>
            <person name="Gilbert H.J."/>
            <person name="Nelson K.E."/>
        </authorList>
    </citation>
    <scope>NUCLEOTIDE SEQUENCE [LARGE SCALE GENOMIC DNA]</scope>
    <source>
        <strain evidence="8 9">Ueda107</strain>
    </source>
</reference>
<dbReference type="InterPro" id="IPR023296">
    <property type="entry name" value="Glyco_hydro_beta-prop_sf"/>
</dbReference>
<dbReference type="EMBL" id="CP000934">
    <property type="protein sequence ID" value="ACE82692.1"/>
    <property type="molecule type" value="Genomic_DNA"/>
</dbReference>
<evidence type="ECO:0000256" key="2">
    <source>
        <dbReference type="ARBA" id="ARBA00022651"/>
    </source>
</evidence>
<keyword evidence="9" id="KW-1185">Reference proteome</keyword>
<feature type="site" description="Important for catalytic activity, responsible for pKa modulation of the active site Glu and correct orientation of both the proton donor and substrate" evidence="6">
    <location>
        <position position="187"/>
    </location>
</feature>
<dbReference type="RefSeq" id="WP_012488648.1">
    <property type="nucleotide sequence ID" value="NC_010995.1"/>
</dbReference>